<dbReference type="Gene3D" id="1.10.238.10">
    <property type="entry name" value="EF-hand"/>
    <property type="match status" value="1"/>
</dbReference>
<dbReference type="SUPFAM" id="SSF48092">
    <property type="entry name" value="Transcription factor STAT-4 N-domain"/>
    <property type="match status" value="1"/>
</dbReference>
<dbReference type="PROSITE" id="PS50001">
    <property type="entry name" value="SH2"/>
    <property type="match status" value="1"/>
</dbReference>
<dbReference type="InterPro" id="IPR008967">
    <property type="entry name" value="p53-like_TF_DNA-bd_sf"/>
</dbReference>
<dbReference type="SUPFAM" id="SSF55550">
    <property type="entry name" value="SH2 domain"/>
    <property type="match status" value="1"/>
</dbReference>
<keyword evidence="10 13" id="KW-0804">Transcription</keyword>
<keyword evidence="9 13" id="KW-0010">Activator</keyword>
<dbReference type="SMART" id="SM00964">
    <property type="entry name" value="STAT_int"/>
    <property type="match status" value="1"/>
</dbReference>
<dbReference type="CDD" id="cd16849">
    <property type="entry name" value="STAT5_DBD"/>
    <property type="match status" value="1"/>
</dbReference>
<evidence type="ECO:0000256" key="9">
    <source>
        <dbReference type="ARBA" id="ARBA00023159"/>
    </source>
</evidence>
<sequence>MSLWAKAQQLPQDALQEVRSVYGEHFPIEVRHFLSSWIEEKMTDVEPDNPQCEQYIATLVRSLIQELETKAASLNTDDMFLTKLKLMEAAKNFRQRYTHNPTALFRIIRHCLGTEMKLVAQVENLGGALMSMAGGKVGLISDAVAEIAQHVESLRRRTQETGEDLRKMEQEQEAFAISYHECTKLNAHLQHLATQPQNQQNLDMEKKIRRQKEQQEQLLNHKVAGLMQLRLTLADKLKDTITRLNSLQSRVLDDELIRWKRDQQLAGNGAPFNSNLDSIQEWCESLAELIWLNRQQIKEAERLKQKFALEPPGMQDILPALNSQITQLLSSLVTSTFIIEKQPPQVMKTNTRFTSTVRLLVGGKLNVHMTPPQVKVSIISEAQANALLKSDKMAKNGEASGEILNNTGTMEYHQATRQLSVSFRNMQLKKIKRAEKKGTESVMDEKFSLLFQSQFSVGGGELVFQVWTLSLPVVVIVHGNQEPHAWATVTWDNAFAEPGRVPFAVPDKVPWGQVAEALNVKFRSATGRSLTEDNLRFLAEKAFRGGNASGQDYSSLFLSWAQFCKEPLPERNFTFWEWFYAVMKLTREHLKNPWMDGYILGFVRKRQAEEMLANCASGTFLMRFSDSELGGVTIAWVGDSLFFFSINVSIFGLKHFVDQTEVFMLQPFTSKDFTIRSLADRVSDLQHLLYLYPDISKDQAFSKYYTPFTENQSTSANGYVKPFLVTHVPGWGGPGIGGQTPSHSSVVGVGSNGQSGPGSSYPATPSTIFQAHSPDPSVTRDTPSVASSYAPGLGQSSVGRTNSDMDYVELMSHGELPSIDENLNLDQFSFSEFIQSYNTKPQ</sequence>
<organism evidence="16 17">
    <name type="scientific">Frieseomelitta varia</name>
    <dbReference type="NCBI Taxonomy" id="561572"/>
    <lineage>
        <taxon>Eukaryota</taxon>
        <taxon>Metazoa</taxon>
        <taxon>Ecdysozoa</taxon>
        <taxon>Arthropoda</taxon>
        <taxon>Hexapoda</taxon>
        <taxon>Insecta</taxon>
        <taxon>Pterygota</taxon>
        <taxon>Neoptera</taxon>
        <taxon>Endopterygota</taxon>
        <taxon>Hymenoptera</taxon>
        <taxon>Apocrita</taxon>
        <taxon>Aculeata</taxon>
        <taxon>Apoidea</taxon>
        <taxon>Anthophila</taxon>
        <taxon>Apidae</taxon>
        <taxon>Frieseomelitta</taxon>
    </lineage>
</organism>
<keyword evidence="5 13" id="KW-0597">Phosphoprotein</keyword>
<dbReference type="Gene3D" id="3.30.505.10">
    <property type="entry name" value="SH2 domain"/>
    <property type="match status" value="1"/>
</dbReference>
<dbReference type="Pfam" id="PF02865">
    <property type="entry name" value="STAT_int"/>
    <property type="match status" value="1"/>
</dbReference>
<keyword evidence="8 13" id="KW-0238">DNA-binding</keyword>
<dbReference type="SUPFAM" id="SSF47655">
    <property type="entry name" value="STAT"/>
    <property type="match status" value="1"/>
</dbReference>
<dbReference type="GO" id="GO:0003700">
    <property type="term" value="F:DNA-binding transcription factor activity"/>
    <property type="evidence" value="ECO:0007669"/>
    <property type="project" value="InterPro"/>
</dbReference>
<dbReference type="Pfam" id="PF00017">
    <property type="entry name" value="SH2"/>
    <property type="match status" value="1"/>
</dbReference>
<dbReference type="GO" id="GO:0006357">
    <property type="term" value="P:regulation of transcription by RNA polymerase II"/>
    <property type="evidence" value="ECO:0007669"/>
    <property type="project" value="UniProtKB-ARBA"/>
</dbReference>
<dbReference type="FunFam" id="2.60.40.630:FF:000002">
    <property type="entry name" value="Signal transducer and activator of transcription"/>
    <property type="match status" value="1"/>
</dbReference>
<dbReference type="EMBL" id="WNWW01000816">
    <property type="protein sequence ID" value="KAF3421817.1"/>
    <property type="molecule type" value="Genomic_DNA"/>
</dbReference>
<dbReference type="PANTHER" id="PTHR11801">
    <property type="entry name" value="SIGNAL TRANSDUCER AND ACTIVATOR OF TRANSCRIPTION"/>
    <property type="match status" value="1"/>
</dbReference>
<dbReference type="GO" id="GO:0005634">
    <property type="term" value="C:nucleus"/>
    <property type="evidence" value="ECO:0007669"/>
    <property type="project" value="UniProtKB-SubCell"/>
</dbReference>
<dbReference type="InterPro" id="IPR035858">
    <property type="entry name" value="STAT5a/5b_DBD"/>
</dbReference>
<feature type="domain" description="SH2" evidence="15">
    <location>
        <begin position="594"/>
        <end position="708"/>
    </location>
</feature>
<evidence type="ECO:0000256" key="7">
    <source>
        <dbReference type="ARBA" id="ARBA00023015"/>
    </source>
</evidence>
<dbReference type="GO" id="GO:0007166">
    <property type="term" value="P:cell surface receptor signaling pathway"/>
    <property type="evidence" value="ECO:0007669"/>
    <property type="project" value="UniProtKB-ARBA"/>
</dbReference>
<evidence type="ECO:0000256" key="10">
    <source>
        <dbReference type="ARBA" id="ARBA00023163"/>
    </source>
</evidence>
<dbReference type="FunFam" id="1.10.532.10:FF:000002">
    <property type="entry name" value="Signal transducer and activator of transcription"/>
    <property type="match status" value="1"/>
</dbReference>
<dbReference type="InterPro" id="IPR036535">
    <property type="entry name" value="STAT_N_sf"/>
</dbReference>
<name>A0A833RRT9_9HYME</name>
<dbReference type="Pfam" id="PF21354">
    <property type="entry name" value="STAT_linker"/>
    <property type="match status" value="1"/>
</dbReference>
<evidence type="ECO:0000259" key="15">
    <source>
        <dbReference type="PROSITE" id="PS50001"/>
    </source>
</evidence>
<dbReference type="SUPFAM" id="SSF49417">
    <property type="entry name" value="p53-like transcription factors"/>
    <property type="match status" value="1"/>
</dbReference>
<dbReference type="InterPro" id="IPR012345">
    <property type="entry name" value="STAT_TF_DNA-bd_N"/>
</dbReference>
<evidence type="ECO:0000256" key="4">
    <source>
        <dbReference type="ARBA" id="ARBA00022490"/>
    </source>
</evidence>
<evidence type="ECO:0000256" key="11">
    <source>
        <dbReference type="ARBA" id="ARBA00023242"/>
    </source>
</evidence>
<dbReference type="InterPro" id="IPR000980">
    <property type="entry name" value="SH2"/>
</dbReference>
<dbReference type="Gene3D" id="2.60.40.630">
    <property type="entry name" value="STAT transcription factor, DNA-binding domain"/>
    <property type="match status" value="1"/>
</dbReference>
<dbReference type="GO" id="GO:0003677">
    <property type="term" value="F:DNA binding"/>
    <property type="evidence" value="ECO:0007669"/>
    <property type="project" value="UniProtKB-KW"/>
</dbReference>
<evidence type="ECO:0000256" key="5">
    <source>
        <dbReference type="ARBA" id="ARBA00022553"/>
    </source>
</evidence>
<dbReference type="GO" id="GO:0005829">
    <property type="term" value="C:cytosol"/>
    <property type="evidence" value="ECO:0007669"/>
    <property type="project" value="UniProtKB-ARBA"/>
</dbReference>
<dbReference type="InterPro" id="IPR001217">
    <property type="entry name" value="STAT"/>
</dbReference>
<comment type="caution">
    <text evidence="16">The sequence shown here is derived from an EMBL/GenBank/DDBJ whole genome shotgun (WGS) entry which is preliminary data.</text>
</comment>
<dbReference type="FunFam" id="3.30.505.10:FF:000025">
    <property type="entry name" value="Signal transducer and activator of transcription"/>
    <property type="match status" value="1"/>
</dbReference>
<evidence type="ECO:0000256" key="8">
    <source>
        <dbReference type="ARBA" id="ARBA00023125"/>
    </source>
</evidence>
<dbReference type="FunFam" id="1.10.238.10:FF:000029">
    <property type="entry name" value="Signal transducer and transcription activator 6"/>
    <property type="match status" value="1"/>
</dbReference>
<dbReference type="Gene3D" id="1.20.1050.20">
    <property type="entry name" value="STAT transcription factor, all-alpha domain"/>
    <property type="match status" value="1"/>
</dbReference>
<keyword evidence="7 13" id="KW-0805">Transcription regulation</keyword>
<evidence type="ECO:0000256" key="2">
    <source>
        <dbReference type="ARBA" id="ARBA00004496"/>
    </source>
</evidence>
<protein>
    <recommendedName>
        <fullName evidence="13">Signal transducer and activator of transcription</fullName>
    </recommendedName>
</protein>
<evidence type="ECO:0000313" key="16">
    <source>
        <dbReference type="EMBL" id="KAF3421817.1"/>
    </source>
</evidence>
<reference evidence="16" key="1">
    <citation type="submission" date="2019-11" db="EMBL/GenBank/DDBJ databases">
        <title>The nuclear and mitochondrial genomes of Frieseomelitta varia - a highly eusocial stingless bee (Meliponini) with a permanently sterile worker caste.</title>
        <authorList>
            <person name="Freitas F.C.P."/>
            <person name="Lourenco A.P."/>
            <person name="Nunes F.M.F."/>
            <person name="Paschoal A.R."/>
            <person name="Abreu F.C.P."/>
            <person name="Barbin F.O."/>
            <person name="Bataglia L."/>
            <person name="Cardoso-Junior C.A.M."/>
            <person name="Cervoni M.S."/>
            <person name="Silva S.R."/>
            <person name="Dalarmi F."/>
            <person name="Del Lama M.A."/>
            <person name="Depintor T.S."/>
            <person name="Ferreira K.M."/>
            <person name="Goria P.S."/>
            <person name="Jaskot M.C."/>
            <person name="Lago D.C."/>
            <person name="Luna-Lucena D."/>
            <person name="Moda L.M."/>
            <person name="Nascimento L."/>
            <person name="Pedrino M."/>
            <person name="Rabico F.O."/>
            <person name="Sanches F.C."/>
            <person name="Santos D.E."/>
            <person name="Santos C.G."/>
            <person name="Vieira J."/>
            <person name="Lopes T.F."/>
            <person name="Barchuk A.R."/>
            <person name="Hartfelder K."/>
            <person name="Simoes Z.L.P."/>
            <person name="Bitondi M.M.G."/>
            <person name="Pinheiro D.G."/>
        </authorList>
    </citation>
    <scope>NUCLEOTIDE SEQUENCE</scope>
    <source>
        <strain evidence="16">USP_RPSP 00005682</strain>
        <tissue evidence="16">Whole individual</tissue>
    </source>
</reference>
<evidence type="ECO:0000256" key="14">
    <source>
        <dbReference type="SAM" id="MobiDB-lite"/>
    </source>
</evidence>
<dbReference type="CDD" id="cd16855">
    <property type="entry name" value="STAT5_CCD"/>
    <property type="match status" value="1"/>
</dbReference>
<gene>
    <name evidence="16" type="ORF">E2986_08682</name>
</gene>
<dbReference type="InterPro" id="IPR046994">
    <property type="entry name" value="STAT5_CC"/>
</dbReference>
<dbReference type="Pfam" id="PF01017">
    <property type="entry name" value="STAT_alpha"/>
    <property type="match status" value="1"/>
</dbReference>
<dbReference type="InterPro" id="IPR036860">
    <property type="entry name" value="SH2_dom_sf"/>
</dbReference>
<dbReference type="Proteomes" id="UP000655588">
    <property type="component" value="Unassembled WGS sequence"/>
</dbReference>
<evidence type="ECO:0000256" key="12">
    <source>
        <dbReference type="PROSITE-ProRule" id="PRU00191"/>
    </source>
</evidence>
<proteinExistence type="inferred from homology"/>
<comment type="similarity">
    <text evidence="3 13">Belongs to the transcription factor STAT family.</text>
</comment>
<dbReference type="AlphaFoldDB" id="A0A833RRT9"/>
<keyword evidence="4 13" id="KW-0963">Cytoplasm</keyword>
<dbReference type="InterPro" id="IPR013799">
    <property type="entry name" value="STAT_TF_prot_interaction"/>
</dbReference>
<evidence type="ECO:0000313" key="17">
    <source>
        <dbReference type="Proteomes" id="UP000655588"/>
    </source>
</evidence>
<keyword evidence="6 12" id="KW-0727">SH2 domain</keyword>
<dbReference type="InterPro" id="IPR013800">
    <property type="entry name" value="STAT_TF_alpha"/>
</dbReference>
<dbReference type="InterPro" id="IPR048988">
    <property type="entry name" value="STAT_linker"/>
</dbReference>
<dbReference type="CDD" id="cd09919">
    <property type="entry name" value="SH2_STAT_family"/>
    <property type="match status" value="1"/>
</dbReference>
<feature type="region of interest" description="Disordered" evidence="14">
    <location>
        <begin position="771"/>
        <end position="801"/>
    </location>
</feature>
<dbReference type="InterPro" id="IPR013801">
    <property type="entry name" value="STAT_TF_DNA-bd"/>
</dbReference>
<keyword evidence="11 13" id="KW-0539">Nucleus</keyword>
<evidence type="ECO:0000256" key="3">
    <source>
        <dbReference type="ARBA" id="ARBA00005586"/>
    </source>
</evidence>
<evidence type="ECO:0000256" key="13">
    <source>
        <dbReference type="RuleBase" id="RU046415"/>
    </source>
</evidence>
<comment type="subcellular location">
    <subcellularLocation>
        <location evidence="2 13">Cytoplasm</location>
    </subcellularLocation>
    <subcellularLocation>
        <location evidence="1 13">Nucleus</location>
    </subcellularLocation>
</comment>
<dbReference type="Gene3D" id="1.10.532.10">
    <property type="entry name" value="STAT transcription factor, N-terminal domain"/>
    <property type="match status" value="1"/>
</dbReference>
<evidence type="ECO:0000256" key="1">
    <source>
        <dbReference type="ARBA" id="ARBA00004123"/>
    </source>
</evidence>
<dbReference type="InterPro" id="IPR015988">
    <property type="entry name" value="STAT_TF_CC"/>
</dbReference>
<dbReference type="Pfam" id="PF02864">
    <property type="entry name" value="STAT_bind"/>
    <property type="match status" value="1"/>
</dbReference>
<accession>A0A833RRT9</accession>
<evidence type="ECO:0000256" key="6">
    <source>
        <dbReference type="ARBA" id="ARBA00022999"/>
    </source>
</evidence>
<keyword evidence="17" id="KW-1185">Reference proteome</keyword>